<comment type="caution">
    <text evidence="2">The sequence shown here is derived from an EMBL/GenBank/DDBJ whole genome shotgun (WGS) entry which is preliminary data.</text>
</comment>
<proteinExistence type="predicted"/>
<keyword evidence="3" id="KW-1185">Reference proteome</keyword>
<evidence type="ECO:0000313" key="3">
    <source>
        <dbReference type="Proteomes" id="UP000195137"/>
    </source>
</evidence>
<reference evidence="2 3" key="1">
    <citation type="submission" date="2016-12" db="EMBL/GenBank/DDBJ databases">
        <title>Discovery of methanogenic haloarchaea.</title>
        <authorList>
            <person name="Sorokin D.Y."/>
            <person name="Makarova K.S."/>
            <person name="Abbas B."/>
            <person name="Ferrer M."/>
            <person name="Golyshin P.N."/>
        </authorList>
    </citation>
    <scope>NUCLEOTIDE SEQUENCE [LARGE SCALE GENOMIC DNA]</scope>
    <source>
        <strain evidence="2">AMET1</strain>
    </source>
</reference>
<organism evidence="2 3">
    <name type="scientific">Methanonatronarchaeum thermophilum</name>
    <dbReference type="NCBI Taxonomy" id="1927129"/>
    <lineage>
        <taxon>Archaea</taxon>
        <taxon>Methanobacteriati</taxon>
        <taxon>Methanobacteriota</taxon>
        <taxon>Methanonatronarchaeia</taxon>
        <taxon>Methanonatronarchaeales</taxon>
        <taxon>Methanonatronarchaeaceae</taxon>
        <taxon>Methanonatronarchaeum</taxon>
    </lineage>
</organism>
<evidence type="ECO:0000256" key="1">
    <source>
        <dbReference type="SAM" id="MobiDB-lite"/>
    </source>
</evidence>
<gene>
    <name evidence="2" type="ORF">AMET1_1046</name>
</gene>
<dbReference type="EMBL" id="MRZU01000004">
    <property type="protein sequence ID" value="OUJ18144.1"/>
    <property type="molecule type" value="Genomic_DNA"/>
</dbReference>
<evidence type="ECO:0000313" key="2">
    <source>
        <dbReference type="EMBL" id="OUJ18144.1"/>
    </source>
</evidence>
<dbReference type="RefSeq" id="WP_086637442.1">
    <property type="nucleotide sequence ID" value="NZ_MRZU01000004.1"/>
</dbReference>
<sequence>MNHNHREECNDPDCSHHSHDKKNHESHGHKGHLEKDNLNSFTLTGSYRLDSSLTQSTIKDRIGDVVSWLGEEAIDRGAPVIGHIKGWVEMQDKFRFSFVNVEEGVDLDGSVDPEVPVNEFSFKMLAVIPLSDSKLSSLRSEVDRKLKNISD</sequence>
<protein>
    <submittedName>
        <fullName evidence="2">Uncharacterized protein</fullName>
    </submittedName>
</protein>
<accession>A0A1Y3GD70</accession>
<dbReference type="AlphaFoldDB" id="A0A1Y3GD70"/>
<dbReference type="Proteomes" id="UP000195137">
    <property type="component" value="Unassembled WGS sequence"/>
</dbReference>
<name>A0A1Y3GD70_9EURY</name>
<feature type="region of interest" description="Disordered" evidence="1">
    <location>
        <begin position="1"/>
        <end position="34"/>
    </location>
</feature>